<accession>A0A977PLF6</accession>
<dbReference type="KEGG" id="ipc:IPA_03245"/>
<protein>
    <submittedName>
        <fullName evidence="1">Uncharacterized protein</fullName>
    </submittedName>
</protein>
<keyword evidence="2" id="KW-1185">Reference proteome</keyword>
<dbReference type="AlphaFoldDB" id="A0A977PLF6"/>
<sequence>MEFKIAEFEVTFWFMLFLIEKGYRLEKLTTSDPTLLQVYSTHQ</sequence>
<gene>
    <name evidence="1" type="ORF">IPA_03245</name>
</gene>
<dbReference type="EMBL" id="CP006868">
    <property type="protein sequence ID" value="UXD22290.1"/>
    <property type="molecule type" value="Genomic_DNA"/>
</dbReference>
<evidence type="ECO:0000313" key="2">
    <source>
        <dbReference type="Proteomes" id="UP001063698"/>
    </source>
</evidence>
<dbReference type="Proteomes" id="UP001063698">
    <property type="component" value="Chromosome"/>
</dbReference>
<name>A0A977PLF6_9CREN</name>
<proteinExistence type="predicted"/>
<organism evidence="1 2">
    <name type="scientific">Ignicoccus pacificus DSM 13166</name>
    <dbReference type="NCBI Taxonomy" id="940294"/>
    <lineage>
        <taxon>Archaea</taxon>
        <taxon>Thermoproteota</taxon>
        <taxon>Thermoprotei</taxon>
        <taxon>Desulfurococcales</taxon>
        <taxon>Desulfurococcaceae</taxon>
        <taxon>Ignicoccus</taxon>
    </lineage>
</organism>
<evidence type="ECO:0000313" key="1">
    <source>
        <dbReference type="EMBL" id="UXD22290.1"/>
    </source>
</evidence>
<reference evidence="1" key="1">
    <citation type="submission" date="2013-11" db="EMBL/GenBank/DDBJ databases">
        <title>Comparative genomics of Ignicoccus.</title>
        <authorList>
            <person name="Podar M."/>
        </authorList>
    </citation>
    <scope>NUCLEOTIDE SEQUENCE</scope>
    <source>
        <strain evidence="1">DSM 13166</strain>
    </source>
</reference>